<proteinExistence type="predicted"/>
<accession>A0AB33BXM0</accession>
<dbReference type="AlphaFoldDB" id="A0AB33BXM0"/>
<organism evidence="1 2">
    <name type="scientific">Microcystis aeruginosa PCC 7806SL</name>
    <dbReference type="NCBI Taxonomy" id="1903187"/>
    <lineage>
        <taxon>Bacteria</taxon>
        <taxon>Bacillati</taxon>
        <taxon>Cyanobacteriota</taxon>
        <taxon>Cyanophyceae</taxon>
        <taxon>Oscillatoriophycideae</taxon>
        <taxon>Chroococcales</taxon>
        <taxon>Microcystaceae</taxon>
        <taxon>Microcystis</taxon>
    </lineage>
</organism>
<protein>
    <recommendedName>
        <fullName evidence="3">DUF3265 domain-containing protein</fullName>
    </recommendedName>
</protein>
<evidence type="ECO:0000313" key="1">
    <source>
        <dbReference type="EMBL" id="ARI80438.1"/>
    </source>
</evidence>
<dbReference type="EMBL" id="CP020771">
    <property type="protein sequence ID" value="ARI80438.1"/>
    <property type="molecule type" value="Genomic_DNA"/>
</dbReference>
<name>A0AB33BXM0_MICA7</name>
<sequence>MQLCRMAGLIIKITRQFFWQLFWYNLGVELRVVLWLIQ</sequence>
<gene>
    <name evidence="1" type="ORF">BH695_1157</name>
</gene>
<dbReference type="Proteomes" id="UP000192439">
    <property type="component" value="Chromosome"/>
</dbReference>
<keyword evidence="2" id="KW-1185">Reference proteome</keyword>
<evidence type="ECO:0000313" key="2">
    <source>
        <dbReference type="Proteomes" id="UP000192439"/>
    </source>
</evidence>
<evidence type="ECO:0008006" key="3">
    <source>
        <dbReference type="Google" id="ProtNLM"/>
    </source>
</evidence>
<reference evidence="1 2" key="1">
    <citation type="journal article" date="2018" name="Harmful Algae">
        <title>The highly heterogeneous methylated genomes and diverse restriction-modification systems of bloom-forming Microcystis.</title>
        <authorList>
            <person name="Zhao L."/>
            <person name="Song Y."/>
            <person name="Li L."/>
            <person name="Gan N."/>
            <person name="Brand J.J."/>
            <person name="Song L."/>
        </authorList>
    </citation>
    <scope>NUCLEOTIDE SEQUENCE [LARGE SCALE GENOMIC DNA]</scope>
    <source>
        <strain evidence="1 2">PCC 7806SL</strain>
    </source>
</reference>